<reference evidence="1" key="1">
    <citation type="submission" date="2020-05" db="EMBL/GenBank/DDBJ databases">
        <authorList>
            <person name="Chiriac C."/>
            <person name="Salcher M."/>
            <person name="Ghai R."/>
            <person name="Kavagutti S V."/>
        </authorList>
    </citation>
    <scope>NUCLEOTIDE SEQUENCE</scope>
</reference>
<evidence type="ECO:0000313" key="1">
    <source>
        <dbReference type="EMBL" id="CAB4615449.1"/>
    </source>
</evidence>
<proteinExistence type="predicted"/>
<protein>
    <submittedName>
        <fullName evidence="1">Unannotated protein</fullName>
    </submittedName>
</protein>
<organism evidence="1">
    <name type="scientific">freshwater metagenome</name>
    <dbReference type="NCBI Taxonomy" id="449393"/>
    <lineage>
        <taxon>unclassified sequences</taxon>
        <taxon>metagenomes</taxon>
        <taxon>ecological metagenomes</taxon>
    </lineage>
</organism>
<dbReference type="AlphaFoldDB" id="A0A6J6HV59"/>
<gene>
    <name evidence="1" type="ORF">UFOPK1874_00694</name>
</gene>
<sequence length="219" mass="25146">MWSLTNWHHCICTKNVNRKFGDFLVILTPPQLADGRIRTRLTTIHKCSERAVSKEAHDFYFGMCLCKTLTNVWITCHALFFCKTSELVKFATERNAADSCCCTTLVTKQCHCNHPAAIDFTNNVFLRATCIGEEHLVELRVTRHHLDRTHFNARLTHVHQQERDTAVLHFVWCRSCKNKDVVCEVTCRCPDLLTINDPLITVENCTTTEVAQVGTCCRF</sequence>
<accession>A0A6J6HV59</accession>
<name>A0A6J6HV59_9ZZZZ</name>
<dbReference type="EMBL" id="CAEZUX010000066">
    <property type="protein sequence ID" value="CAB4615449.1"/>
    <property type="molecule type" value="Genomic_DNA"/>
</dbReference>